<dbReference type="Proteomes" id="UP000887580">
    <property type="component" value="Unplaced"/>
</dbReference>
<organism evidence="1 2">
    <name type="scientific">Panagrolaimus sp. PS1159</name>
    <dbReference type="NCBI Taxonomy" id="55785"/>
    <lineage>
        <taxon>Eukaryota</taxon>
        <taxon>Metazoa</taxon>
        <taxon>Ecdysozoa</taxon>
        <taxon>Nematoda</taxon>
        <taxon>Chromadorea</taxon>
        <taxon>Rhabditida</taxon>
        <taxon>Tylenchina</taxon>
        <taxon>Panagrolaimomorpha</taxon>
        <taxon>Panagrolaimoidea</taxon>
        <taxon>Panagrolaimidae</taxon>
        <taxon>Panagrolaimus</taxon>
    </lineage>
</organism>
<dbReference type="WBParaSite" id="PS1159_v2.g15391.t1">
    <property type="protein sequence ID" value="PS1159_v2.g15391.t1"/>
    <property type="gene ID" value="PS1159_v2.g15391"/>
</dbReference>
<evidence type="ECO:0000313" key="2">
    <source>
        <dbReference type="WBParaSite" id="PS1159_v2.g15391.t1"/>
    </source>
</evidence>
<proteinExistence type="predicted"/>
<sequence length="142" mass="16246">MNHRNVNHNANDIFDYRVAPHASIDSHIIPDQNSVDIFCDVSQEEWKENSEKKKIDKGQKSKMFKWFEEKWIYIKAHRNAALIIGGIILLLIGLFITAVLLLTLLPKKNDSVESNNITPGPQPTQAPESSHGFGRVNKFYLF</sequence>
<name>A0AC35FCG1_9BILA</name>
<evidence type="ECO:0000313" key="1">
    <source>
        <dbReference type="Proteomes" id="UP000887580"/>
    </source>
</evidence>
<protein>
    <submittedName>
        <fullName evidence="2">Uncharacterized protein</fullName>
    </submittedName>
</protein>
<reference evidence="2" key="1">
    <citation type="submission" date="2022-11" db="UniProtKB">
        <authorList>
            <consortium name="WormBaseParasite"/>
        </authorList>
    </citation>
    <scope>IDENTIFICATION</scope>
</reference>
<accession>A0AC35FCG1</accession>